<dbReference type="Proteomes" id="UP001054857">
    <property type="component" value="Unassembled WGS sequence"/>
</dbReference>
<keyword evidence="3" id="KW-1185">Reference proteome</keyword>
<dbReference type="AlphaFoldDB" id="A0AAD3DWD0"/>
<dbReference type="EMBL" id="BMAR01000027">
    <property type="protein sequence ID" value="GFR49078.1"/>
    <property type="molecule type" value="Genomic_DNA"/>
</dbReference>
<feature type="region of interest" description="Disordered" evidence="1">
    <location>
        <begin position="170"/>
        <end position="198"/>
    </location>
</feature>
<organism evidence="2 3">
    <name type="scientific">Astrephomene gubernaculifera</name>
    <dbReference type="NCBI Taxonomy" id="47775"/>
    <lineage>
        <taxon>Eukaryota</taxon>
        <taxon>Viridiplantae</taxon>
        <taxon>Chlorophyta</taxon>
        <taxon>core chlorophytes</taxon>
        <taxon>Chlorophyceae</taxon>
        <taxon>CS clade</taxon>
        <taxon>Chlamydomonadales</taxon>
        <taxon>Astrephomenaceae</taxon>
        <taxon>Astrephomene</taxon>
    </lineage>
</organism>
<evidence type="ECO:0000313" key="3">
    <source>
        <dbReference type="Proteomes" id="UP001054857"/>
    </source>
</evidence>
<gene>
    <name evidence="2" type="ORF">Agub_g11105</name>
</gene>
<name>A0AAD3DWD0_9CHLO</name>
<comment type="caution">
    <text evidence="2">The sequence shown here is derived from an EMBL/GenBank/DDBJ whole genome shotgun (WGS) entry which is preliminary data.</text>
</comment>
<proteinExistence type="predicted"/>
<reference evidence="2 3" key="1">
    <citation type="journal article" date="2021" name="Sci. Rep.">
        <title>Genome sequencing of the multicellular alga Astrephomene provides insights into convergent evolution of germ-soma differentiation.</title>
        <authorList>
            <person name="Yamashita S."/>
            <person name="Yamamoto K."/>
            <person name="Matsuzaki R."/>
            <person name="Suzuki S."/>
            <person name="Yamaguchi H."/>
            <person name="Hirooka S."/>
            <person name="Minakuchi Y."/>
            <person name="Miyagishima S."/>
            <person name="Kawachi M."/>
            <person name="Toyoda A."/>
            <person name="Nozaki H."/>
        </authorList>
    </citation>
    <scope>NUCLEOTIDE SEQUENCE [LARGE SCALE GENOMIC DNA]</scope>
    <source>
        <strain evidence="2 3">NIES-4017</strain>
    </source>
</reference>
<protein>
    <submittedName>
        <fullName evidence="2">Uncharacterized protein</fullName>
    </submittedName>
</protein>
<accession>A0AAD3DWD0</accession>
<feature type="non-terminal residue" evidence="2">
    <location>
        <position position="1"/>
    </location>
</feature>
<evidence type="ECO:0000256" key="1">
    <source>
        <dbReference type="SAM" id="MobiDB-lite"/>
    </source>
</evidence>
<feature type="non-terminal residue" evidence="2">
    <location>
        <position position="198"/>
    </location>
</feature>
<feature type="compositionally biased region" description="Acidic residues" evidence="1">
    <location>
        <begin position="189"/>
        <end position="198"/>
    </location>
</feature>
<sequence length="198" mass="20956">FPRPEGPRRLVEVCVKGLPGPSWSAFTQARSSRFVYLPNGEEHHLPMDHLSPLPLTAWAVAAFPDLPARRRVLSALALAALHHFGPPLVHLGVALARCGLEEAAVSVAARGVVPLGVRYSAFIGSGGGGGGGRGPAGGFPPGMQAWYVGCLRELAPVFVRVLGRIEEREMGEKQGAKAGGGAEKQQQVEAEEEEQREA</sequence>
<evidence type="ECO:0000313" key="2">
    <source>
        <dbReference type="EMBL" id="GFR49078.1"/>
    </source>
</evidence>